<dbReference type="PIRSF" id="PIRSF018249">
    <property type="entry name" value="MyrA_prd"/>
    <property type="match status" value="1"/>
</dbReference>
<name>A0ABP9TR18_9MICC</name>
<dbReference type="EMBL" id="BAABLK010000093">
    <property type="protein sequence ID" value="GAA5229022.1"/>
    <property type="molecule type" value="Genomic_DNA"/>
</dbReference>
<gene>
    <name evidence="3" type="ORF">GCM10025778_35610</name>
</gene>
<organism evidence="3 4">
    <name type="scientific">Paeniglutamicibacter antarcticus</name>
    <dbReference type="NCBI Taxonomy" id="494023"/>
    <lineage>
        <taxon>Bacteria</taxon>
        <taxon>Bacillati</taxon>
        <taxon>Actinomycetota</taxon>
        <taxon>Actinomycetes</taxon>
        <taxon>Micrococcales</taxon>
        <taxon>Micrococcaceae</taxon>
        <taxon>Paeniglutamicibacter</taxon>
    </lineage>
</organism>
<evidence type="ECO:0000313" key="4">
    <source>
        <dbReference type="Proteomes" id="UP001501257"/>
    </source>
</evidence>
<sequence length="305" mass="32492">MQQQTPLDRTLRCPVCQLGLSLDRQQGSPAHLGCPAGHRFDAAKQGYFNLLSGKGTNFTQDGAQMVAARASFLDAGHYESLAEALGHRVRTVLRGYEHPSVLDAGAGTGYYLRQVLQALPGTTAPSAVALDISRYAMRRAAKVPNTVALVWDLWRDLPLQDGAFDVLLNIFSPHNGTEFARVLRPGGTALVVTPLPEHLAEGAGSLGLLGIAADKAAGVVAAMGEEFILTATEEVRIPLVLDPPAAFELAMMGPAGHHLNPEALRNRLSDAGNATLVTAAFRIQEFRKVDENRIQANLEGLSSSG</sequence>
<dbReference type="PANTHER" id="PTHR42912">
    <property type="entry name" value="METHYLTRANSFERASE"/>
    <property type="match status" value="1"/>
</dbReference>
<evidence type="ECO:0000313" key="3">
    <source>
        <dbReference type="EMBL" id="GAA5229022.1"/>
    </source>
</evidence>
<reference evidence="4" key="1">
    <citation type="journal article" date="2019" name="Int. J. Syst. Evol. Microbiol.">
        <title>The Global Catalogue of Microorganisms (GCM) 10K type strain sequencing project: providing services to taxonomists for standard genome sequencing and annotation.</title>
        <authorList>
            <consortium name="The Broad Institute Genomics Platform"/>
            <consortium name="The Broad Institute Genome Sequencing Center for Infectious Disease"/>
            <person name="Wu L."/>
            <person name="Ma J."/>
        </authorList>
    </citation>
    <scope>NUCLEOTIDE SEQUENCE [LARGE SCALE GENOMIC DNA]</scope>
    <source>
        <strain evidence="4">JCM 18952</strain>
    </source>
</reference>
<proteinExistence type="predicted"/>
<dbReference type="InterPro" id="IPR050508">
    <property type="entry name" value="Methyltransf_Superfamily"/>
</dbReference>
<dbReference type="InterPro" id="IPR016718">
    <property type="entry name" value="rRNA_m1G-MeTrfase_A_prd"/>
</dbReference>
<comment type="caution">
    <text evidence="3">The sequence shown here is derived from an EMBL/GenBank/DDBJ whole genome shotgun (WGS) entry which is preliminary data.</text>
</comment>
<evidence type="ECO:0000259" key="2">
    <source>
        <dbReference type="Pfam" id="PF21302"/>
    </source>
</evidence>
<dbReference type="Pfam" id="PF13649">
    <property type="entry name" value="Methyltransf_25"/>
    <property type="match status" value="1"/>
</dbReference>
<dbReference type="InterPro" id="IPR048647">
    <property type="entry name" value="RlmA_N"/>
</dbReference>
<dbReference type="RefSeq" id="WP_210100779.1">
    <property type="nucleotide sequence ID" value="NZ_BAABLK010000093.1"/>
</dbReference>
<dbReference type="Gene3D" id="3.40.50.150">
    <property type="entry name" value="Vaccinia Virus protein VP39"/>
    <property type="match status" value="1"/>
</dbReference>
<dbReference type="InterPro" id="IPR041698">
    <property type="entry name" value="Methyltransf_25"/>
</dbReference>
<dbReference type="Proteomes" id="UP001501257">
    <property type="component" value="Unassembled WGS sequence"/>
</dbReference>
<dbReference type="Pfam" id="PF21302">
    <property type="entry name" value="Zn_ribbon_RlmA"/>
    <property type="match status" value="1"/>
</dbReference>
<dbReference type="SUPFAM" id="SSF53335">
    <property type="entry name" value="S-adenosyl-L-methionine-dependent methyltransferases"/>
    <property type="match status" value="1"/>
</dbReference>
<feature type="domain" description="23S rRNA (guanine(745)-N(1))-methyltransferase N-terminal" evidence="2">
    <location>
        <begin position="12"/>
        <end position="51"/>
    </location>
</feature>
<dbReference type="InterPro" id="IPR029063">
    <property type="entry name" value="SAM-dependent_MTases_sf"/>
</dbReference>
<dbReference type="PANTHER" id="PTHR42912:SF45">
    <property type="entry name" value="23S RRNA (GUANINE(745)-N(1))-METHYLTRANSFERASE"/>
    <property type="match status" value="1"/>
</dbReference>
<evidence type="ECO:0000259" key="1">
    <source>
        <dbReference type="Pfam" id="PF13649"/>
    </source>
</evidence>
<keyword evidence="4" id="KW-1185">Reference proteome</keyword>
<protein>
    <submittedName>
        <fullName evidence="3">rRNA (Guanine-N1)-methyltransferase</fullName>
    </submittedName>
</protein>
<feature type="domain" description="Methyltransferase" evidence="1">
    <location>
        <begin position="101"/>
        <end position="187"/>
    </location>
</feature>
<accession>A0ABP9TR18</accession>
<dbReference type="CDD" id="cd02440">
    <property type="entry name" value="AdoMet_MTases"/>
    <property type="match status" value="1"/>
</dbReference>